<dbReference type="PANTHER" id="PTHR30041:SF4">
    <property type="entry name" value="ARSENATE REDUCTASE"/>
    <property type="match status" value="1"/>
</dbReference>
<dbReference type="InterPro" id="IPR036249">
    <property type="entry name" value="Thioredoxin-like_sf"/>
</dbReference>
<dbReference type="RefSeq" id="WP_311427564.1">
    <property type="nucleotide sequence ID" value="NZ_JAVRIA010000004.1"/>
</dbReference>
<dbReference type="NCBIfam" id="TIGR00014">
    <property type="entry name" value="arsC"/>
    <property type="match status" value="1"/>
</dbReference>
<protein>
    <submittedName>
        <fullName evidence="4">Arsenate reductase (Glutaredoxin)</fullName>
        <ecNumber evidence="4">1.20.4.1</ecNumber>
    </submittedName>
</protein>
<dbReference type="EMBL" id="JAVRIA010000004">
    <property type="protein sequence ID" value="MDT0558799.1"/>
    <property type="molecule type" value="Genomic_DNA"/>
</dbReference>
<comment type="similarity">
    <text evidence="1 3">Belongs to the ArsC family.</text>
</comment>
<keyword evidence="5" id="KW-1185">Reference proteome</keyword>
<comment type="caution">
    <text evidence="4">The sequence shown here is derived from an EMBL/GenBank/DDBJ whole genome shotgun (WGS) entry which is preliminary data.</text>
</comment>
<evidence type="ECO:0000256" key="3">
    <source>
        <dbReference type="PROSITE-ProRule" id="PRU01282"/>
    </source>
</evidence>
<dbReference type="Proteomes" id="UP001259492">
    <property type="component" value="Unassembled WGS sequence"/>
</dbReference>
<dbReference type="SUPFAM" id="SSF52833">
    <property type="entry name" value="Thioredoxin-like"/>
    <property type="match status" value="1"/>
</dbReference>
<keyword evidence="2 4" id="KW-0560">Oxidoreductase</keyword>
<reference evidence="4 5" key="1">
    <citation type="submission" date="2023-09" db="EMBL/GenBank/DDBJ databases">
        <authorList>
            <person name="Rey-Velasco X."/>
        </authorList>
    </citation>
    <scope>NUCLEOTIDE SEQUENCE [LARGE SCALE GENOMIC DNA]</scope>
    <source>
        <strain evidence="4 5">W332</strain>
    </source>
</reference>
<dbReference type="CDD" id="cd03034">
    <property type="entry name" value="ArsC_ArsC"/>
    <property type="match status" value="1"/>
</dbReference>
<name>A0ABU2YKW6_9FLAO</name>
<dbReference type="EC" id="1.20.4.1" evidence="4"/>
<dbReference type="Gene3D" id="3.40.30.10">
    <property type="entry name" value="Glutaredoxin"/>
    <property type="match status" value="1"/>
</dbReference>
<evidence type="ECO:0000256" key="2">
    <source>
        <dbReference type="ARBA" id="ARBA00023002"/>
    </source>
</evidence>
<dbReference type="PROSITE" id="PS51353">
    <property type="entry name" value="ARSC"/>
    <property type="match status" value="1"/>
</dbReference>
<evidence type="ECO:0000313" key="4">
    <source>
        <dbReference type="EMBL" id="MDT0558799.1"/>
    </source>
</evidence>
<evidence type="ECO:0000256" key="1">
    <source>
        <dbReference type="ARBA" id="ARBA00007198"/>
    </source>
</evidence>
<dbReference type="GO" id="GO:0008794">
    <property type="term" value="F:arsenate reductase (glutaredoxin) activity"/>
    <property type="evidence" value="ECO:0007669"/>
    <property type="project" value="UniProtKB-EC"/>
</dbReference>
<dbReference type="Pfam" id="PF03960">
    <property type="entry name" value="ArsC"/>
    <property type="match status" value="1"/>
</dbReference>
<evidence type="ECO:0000313" key="5">
    <source>
        <dbReference type="Proteomes" id="UP001259492"/>
    </source>
</evidence>
<gene>
    <name evidence="4" type="primary">arsC</name>
    <name evidence="4" type="ORF">RM697_09075</name>
</gene>
<dbReference type="PANTHER" id="PTHR30041">
    <property type="entry name" value="ARSENATE REDUCTASE"/>
    <property type="match status" value="1"/>
</dbReference>
<organism evidence="4 5">
    <name type="scientific">Microcosmobacter mediterraneus</name>
    <dbReference type="NCBI Taxonomy" id="3075607"/>
    <lineage>
        <taxon>Bacteria</taxon>
        <taxon>Pseudomonadati</taxon>
        <taxon>Bacteroidota</taxon>
        <taxon>Flavobacteriia</taxon>
        <taxon>Flavobacteriales</taxon>
        <taxon>Flavobacteriaceae</taxon>
        <taxon>Microcosmobacter</taxon>
    </lineage>
</organism>
<sequence>MSTSTVTIYHNPRCRKSREGLQFLENSGQLFDIIKYLDDVPSASELKKIIAKLDIKPIDLIRKNEALWKAEFKGKTLSDSEIIFAMVKNPKLIERPIIINGNKAVIGRPTENINDIL</sequence>
<dbReference type="InterPro" id="IPR006659">
    <property type="entry name" value="Arsenate_reductase"/>
</dbReference>
<dbReference type="InterPro" id="IPR006660">
    <property type="entry name" value="Arsenate_reductase-like"/>
</dbReference>
<accession>A0ABU2YKW6</accession>
<proteinExistence type="inferred from homology"/>